<keyword evidence="2" id="KW-1185">Reference proteome</keyword>
<protein>
    <submittedName>
        <fullName evidence="1">Uncharacterized protein</fullName>
    </submittedName>
</protein>
<dbReference type="EnsemblMetazoa" id="G7367.1">
    <property type="protein sequence ID" value="G7367.1:cds"/>
    <property type="gene ID" value="G7367"/>
</dbReference>
<organism evidence="1 2">
    <name type="scientific">Magallana gigas</name>
    <name type="common">Pacific oyster</name>
    <name type="synonym">Crassostrea gigas</name>
    <dbReference type="NCBI Taxonomy" id="29159"/>
    <lineage>
        <taxon>Eukaryota</taxon>
        <taxon>Metazoa</taxon>
        <taxon>Spiralia</taxon>
        <taxon>Lophotrochozoa</taxon>
        <taxon>Mollusca</taxon>
        <taxon>Bivalvia</taxon>
        <taxon>Autobranchia</taxon>
        <taxon>Pteriomorphia</taxon>
        <taxon>Ostreida</taxon>
        <taxon>Ostreoidea</taxon>
        <taxon>Ostreidae</taxon>
        <taxon>Magallana</taxon>
    </lineage>
</organism>
<sequence>MRQSLEPDDASNLITCKSDVNTYLSEVEPVPEATSGQSIVDRFERFSQWSRLSDAVSNVALLWFATVFLPSSRINRYLKYDWLAICILEAEYGLWNFLI</sequence>
<evidence type="ECO:0000313" key="2">
    <source>
        <dbReference type="Proteomes" id="UP000005408"/>
    </source>
</evidence>
<accession>A0A8W8NTD7</accession>
<dbReference type="AlphaFoldDB" id="A0A8W8NTD7"/>
<proteinExistence type="predicted"/>
<dbReference type="Proteomes" id="UP000005408">
    <property type="component" value="Unassembled WGS sequence"/>
</dbReference>
<evidence type="ECO:0000313" key="1">
    <source>
        <dbReference type="EnsemblMetazoa" id="G7367.1:cds"/>
    </source>
</evidence>
<reference evidence="1" key="1">
    <citation type="submission" date="2022-08" db="UniProtKB">
        <authorList>
            <consortium name="EnsemblMetazoa"/>
        </authorList>
    </citation>
    <scope>IDENTIFICATION</scope>
    <source>
        <strain evidence="1">05x7-T-G4-1.051#20</strain>
    </source>
</reference>
<name>A0A8W8NTD7_MAGGI</name>